<name>A0A6J4TIH9_9ACTN</name>
<protein>
    <submittedName>
        <fullName evidence="2">Uncharacterized protein</fullName>
    </submittedName>
</protein>
<gene>
    <name evidence="2" type="ORF">AVDCRST_MAG30-3253</name>
</gene>
<feature type="non-terminal residue" evidence="2">
    <location>
        <position position="1"/>
    </location>
</feature>
<feature type="non-terminal residue" evidence="2">
    <location>
        <position position="47"/>
    </location>
</feature>
<evidence type="ECO:0000313" key="2">
    <source>
        <dbReference type="EMBL" id="CAA9524398.1"/>
    </source>
</evidence>
<accession>A0A6J4TIH9</accession>
<dbReference type="EMBL" id="CADCVS010000421">
    <property type="protein sequence ID" value="CAA9524398.1"/>
    <property type="molecule type" value="Genomic_DNA"/>
</dbReference>
<sequence>ARRRRGARPPARGGRRPRPRAHLGRDRPGGRPRPGRRNPTRGATGSV</sequence>
<feature type="region of interest" description="Disordered" evidence="1">
    <location>
        <begin position="1"/>
        <end position="47"/>
    </location>
</feature>
<organism evidence="2">
    <name type="scientific">uncultured Solirubrobacteraceae bacterium</name>
    <dbReference type="NCBI Taxonomy" id="1162706"/>
    <lineage>
        <taxon>Bacteria</taxon>
        <taxon>Bacillati</taxon>
        <taxon>Actinomycetota</taxon>
        <taxon>Thermoleophilia</taxon>
        <taxon>Solirubrobacterales</taxon>
        <taxon>Solirubrobacteraceae</taxon>
        <taxon>environmental samples</taxon>
    </lineage>
</organism>
<proteinExistence type="predicted"/>
<evidence type="ECO:0000256" key="1">
    <source>
        <dbReference type="SAM" id="MobiDB-lite"/>
    </source>
</evidence>
<dbReference type="AlphaFoldDB" id="A0A6J4TIH9"/>
<feature type="compositionally biased region" description="Basic residues" evidence="1">
    <location>
        <begin position="1"/>
        <end position="22"/>
    </location>
</feature>
<reference evidence="2" key="1">
    <citation type="submission" date="2020-02" db="EMBL/GenBank/DDBJ databases">
        <authorList>
            <person name="Meier V. D."/>
        </authorList>
    </citation>
    <scope>NUCLEOTIDE SEQUENCE</scope>
    <source>
        <strain evidence="2">AVDCRST_MAG30</strain>
    </source>
</reference>